<sequence>MDIDEPYTRGNRFKHQSYNAALKEVHLPSALNKPDIQHDIDDNESQFHHALEHWKQLNLAPSFLRYAQRVGPLSASMPLLLHSWREVVDLWMDALKESDDEGLRALLDLMQHLTNDLRTTLSPIYNDLLSVLLKFLPKTISPASLTALLATFASLFKFLLAPSTELDLLESTWSSVLQTLPKCQPEIQRAMAEVWGSVLRRFKLPVRERAVYLVISSVTEIEDASAWVFVFACKSVSQSLHTATVSLIAPLVEHFLSCDNPGPVYNLLRRVLTAFIHHVKNADQFAPLADIIVKRYGEVVRAGDAENGHERLRRVMELVAIPCAVRQGSRLSEKQLATIATETPNVPLSDITQRTWLRLASALLMAGNMALWIGSGRKILEHSWTDPIVGIRLHGSLADLGWGGWKAIALPDVLRRTPQLLENHSEAVHLLAVLHREKRLGEVDVVWKQRLDTWVTQRLANWTRSDTSAAELEDILVLSKYIPSLTPALVNIVNASLESDAAEVDTVSFATLPWVIGTCFEGLAKREPKEFAKLIDLTEYTEKCVARWPDSEHVVSGLVALWSVSSSNAQLDLESLYANLKPSISSHSHPLRLAVLSLLASSATRSSSNTQDVVKRCLLAEEVPLDVKGARERIVRVGRIAVVVKDEDHLGAEIAIRWLIAQLKVNLRPVWTPANAALASLAQRFGELVWRIVFDDLQSVSKGEMDDTGFASMEGDPTEDHESDDPWEQERSWRDPSAHKLKGIVTSWLDEARRTKSILERIRTSKGRLDRQSYEAQLLACLGECSTLAEKHNRELIPFFLSLVDADDTSRIARTKLTGWLTLLSKFSNPKSLYSTGALQALYTSLLSHPDRALQTLAFSCILTYKPPHLLRHEDRIRSLLDATRWRDELTNLDLTMLEANEREEVVDAITRLLFGIMLERRGRSRGADRRAAVLSTLGGCTDDELRLLVDLMLRPFRVGATSSPGQAPAEVSDGENEAASERQQLGFLMLLSDVLKSLGSRLVPYWPALLHTTIEITSRAHARVQSSMSLANSGNETGETEAAEDEEGDEETDIDVQDGTPSLKSARALRQLGIKRFADFLRQPIIFEFSPYLPSAFDGFIASRLAALDQENTQAPSALLELFYTWTLRPEYALYLTQYDTRILPKVYNCLVAKNVKPAVISRVFDVVDRILALATTDQQISDAIVAPYVSILLENIALLVERSAGNAAVSSTLGQRQISILSQISHHCTDEEQASTLLRLFIPLLRKPAKVVPEKVKVDLLKIFCNLFVLIPEISDSTSDAATKAYELLAQLFQSLRSRAARLTLVSAFEVFASRDSSLKDVAELLSSLNAYSSKRIDEPDFDRRLEAFIHLNESSHKSLTCRQWLPILYNALNFIQDPDELAIRNNSALALRHFVDIVATNPGSEFEALFLRVLYPGLKNGLRSKNELVRSEVLSIIAYAVEKCTHIATLQEMRILLAGGDEEANVFNNIHHVQMHRRSRALRRLAEICDEGSIRSSTLAEIFVPLVGNYIVSVASFDHHVVNDAILATGRIAKHLSWGAYYALVQRYLKLSREKDESERVAVRTLVSVLDHFHFTLEEAVPPVEDGAGEEDVEEGDEAQEEPPKVTPGHQPNVAKISDAVTGRLLPTLLNHLEKRDPTTEDGARIPIAIGIVKVAMHLPKSSGESQITRLVTILSQILKSKSQDTRDLTRETLCKIAVTLGSSYLRLIFRELRGALLRGPQLHVLAYTAHSILVHVTTGDHAATFGVLDDCVADVAHVSAEVIFGESGKDVQAEEFKTKMREVRASSSRGLDSFMITAKHISPPAISGLLAPVRSIMQETTSLKIMNLVEEVLKRVASGLNANKHLIPAELLVLCHTLIKQNSQFLKPVAPKRKKHSKGDAIVQTKRHVAVEMDHLASNSYRFVAFGLDLLNTAMKRGKIDFKDRDVMSRLEAMTVVVGNTLYSTSTPVLLLGLRCVAGLVKCPLKSLDQSLPVFIRQILDVIKQAGNTESEVVQVAFKSLAGILRDGPTVHIQEQDLVYLLELLSPDLEDHERQASVFTMLRAIVSRKFVVPEIYDVMDKVSEVMVTSQSTQVQELCRGVLLQFLLDYPQGKGRLRNQMAFLAKNLSYEHESGRRSVMELLGAIIAKFDEMLVKEYAELLFVALIMVIANDSAAKCREMAAQLIKVLFTRLDDKHRNTIVAHLHSWAAQTSQAPLLRVSLQIYGLVVDVMQLDVAQHLPMIVDDVSAVLIKSAAQLDALEDDSSMEVDLEWQAVYHGLSVMTKLLGISPVLTTEDGKVPWEAVSALLLFPHAWVRTAACRLLGQLFHAVPVAAPSQGTSSSPLLTLDGMRETARRLTTQLKSEHLEEPLSLQIVKNLFYLGKCFDAMPLAPPSDSNESEADEEEEPTGRTDDVNPLPWLFSKLSYQIKSAHIARRNRSRASANWSRQPLSVLRWFAAMTSFMEATRLERFLVHILTPIYRISEDDTIREPQMDELKLLATELQDLVQKKVGVTKFSAVYQQIRQKTLDIRRERKATRVIQVSSMFESCTHSNLLYTDHDESRACCETSSTA</sequence>
<dbReference type="InterPro" id="IPR011989">
    <property type="entry name" value="ARM-like"/>
</dbReference>
<feature type="compositionally biased region" description="Acidic residues" evidence="1">
    <location>
        <begin position="2381"/>
        <end position="2390"/>
    </location>
</feature>
<evidence type="ECO:0000259" key="2">
    <source>
        <dbReference type="Pfam" id="PF07539"/>
    </source>
</evidence>
<dbReference type="EMBL" id="JASNQZ010000006">
    <property type="protein sequence ID" value="KAL0955556.1"/>
    <property type="molecule type" value="Genomic_DNA"/>
</dbReference>
<feature type="domain" description="U3 small nucleolar RNA-associated protein 20 N-terminal" evidence="2">
    <location>
        <begin position="812"/>
        <end position="1429"/>
    </location>
</feature>
<feature type="domain" description="U3 small nucleolar RNA-associated protein 20 C-terminal" evidence="4">
    <location>
        <begin position="2297"/>
        <end position="2519"/>
    </location>
</feature>
<gene>
    <name evidence="5" type="ORF">HGRIS_001795</name>
</gene>
<feature type="region of interest" description="Disordered" evidence="1">
    <location>
        <begin position="2376"/>
        <end position="2400"/>
    </location>
</feature>
<feature type="region of interest" description="Disordered" evidence="1">
    <location>
        <begin position="1028"/>
        <end position="1061"/>
    </location>
</feature>
<evidence type="ECO:0000259" key="4">
    <source>
        <dbReference type="Pfam" id="PF23099"/>
    </source>
</evidence>
<evidence type="ECO:0000259" key="3">
    <source>
        <dbReference type="Pfam" id="PF20416"/>
    </source>
</evidence>
<dbReference type="PANTHER" id="PTHR17695">
    <property type="entry name" value="SMALL SUBUNIT PROCESSOME COMPONENT 20 HOMOLOG"/>
    <property type="match status" value="1"/>
</dbReference>
<dbReference type="PANTHER" id="PTHR17695:SF11">
    <property type="entry name" value="SMALL SUBUNIT PROCESSOME COMPONENT 20 HOMOLOG"/>
    <property type="match status" value="1"/>
</dbReference>
<feature type="region of interest" description="Disordered" evidence="1">
    <location>
        <begin position="705"/>
        <end position="734"/>
    </location>
</feature>
<organism evidence="5 6">
    <name type="scientific">Hohenbuehelia grisea</name>
    <dbReference type="NCBI Taxonomy" id="104357"/>
    <lineage>
        <taxon>Eukaryota</taxon>
        <taxon>Fungi</taxon>
        <taxon>Dikarya</taxon>
        <taxon>Basidiomycota</taxon>
        <taxon>Agaricomycotina</taxon>
        <taxon>Agaricomycetes</taxon>
        <taxon>Agaricomycetidae</taxon>
        <taxon>Agaricales</taxon>
        <taxon>Pleurotineae</taxon>
        <taxon>Pleurotaceae</taxon>
        <taxon>Hohenbuehelia</taxon>
    </lineage>
</organism>
<dbReference type="Gene3D" id="1.25.10.10">
    <property type="entry name" value="Leucine-rich Repeat Variant"/>
    <property type="match status" value="1"/>
</dbReference>
<feature type="domain" description="U3 small nucleolar RNA-associated protein 20" evidence="3">
    <location>
        <begin position="1639"/>
        <end position="1863"/>
    </location>
</feature>
<evidence type="ECO:0000313" key="6">
    <source>
        <dbReference type="Proteomes" id="UP001556367"/>
    </source>
</evidence>
<feature type="compositionally biased region" description="Acidic residues" evidence="1">
    <location>
        <begin position="1039"/>
        <end position="1057"/>
    </location>
</feature>
<proteinExistence type="predicted"/>
<dbReference type="Pfam" id="PF23099">
    <property type="entry name" value="UTP20_C"/>
    <property type="match status" value="1"/>
</dbReference>
<dbReference type="InterPro" id="IPR046523">
    <property type="entry name" value="UTP20_dom"/>
</dbReference>
<accession>A0ABR3JK88</accession>
<dbReference type="InterPro" id="IPR016024">
    <property type="entry name" value="ARM-type_fold"/>
</dbReference>
<evidence type="ECO:0000313" key="5">
    <source>
        <dbReference type="EMBL" id="KAL0955556.1"/>
    </source>
</evidence>
<feature type="compositionally biased region" description="Acidic residues" evidence="1">
    <location>
        <begin position="716"/>
        <end position="727"/>
    </location>
</feature>
<dbReference type="InterPro" id="IPR057525">
    <property type="entry name" value="UTP20_C"/>
</dbReference>
<dbReference type="Pfam" id="PF07539">
    <property type="entry name" value="UTP20_N"/>
    <property type="match status" value="1"/>
</dbReference>
<dbReference type="SUPFAM" id="SSF48371">
    <property type="entry name" value="ARM repeat"/>
    <property type="match status" value="2"/>
</dbReference>
<name>A0ABR3JK88_9AGAR</name>
<dbReference type="InterPro" id="IPR011430">
    <property type="entry name" value="UTP20_N"/>
</dbReference>
<dbReference type="InterPro" id="IPR052575">
    <property type="entry name" value="SSU_processome_comp_20"/>
</dbReference>
<feature type="region of interest" description="Disordered" evidence="1">
    <location>
        <begin position="1587"/>
        <end position="1616"/>
    </location>
</feature>
<keyword evidence="6" id="KW-1185">Reference proteome</keyword>
<reference evidence="6" key="1">
    <citation type="submission" date="2024-06" db="EMBL/GenBank/DDBJ databases">
        <title>Multi-omics analyses provide insights into the biosynthesis of the anticancer antibiotic pleurotin in Hohenbuehelia grisea.</title>
        <authorList>
            <person name="Weaver J.A."/>
            <person name="Alberti F."/>
        </authorList>
    </citation>
    <scope>NUCLEOTIDE SEQUENCE [LARGE SCALE GENOMIC DNA]</scope>
    <source>
        <strain evidence="6">T-177</strain>
    </source>
</reference>
<protein>
    <recommendedName>
        <fullName evidence="7">ARM repeat superfamily protein</fullName>
    </recommendedName>
</protein>
<dbReference type="Pfam" id="PF20416">
    <property type="entry name" value="UTP20"/>
    <property type="match status" value="1"/>
</dbReference>
<feature type="compositionally biased region" description="Acidic residues" evidence="1">
    <location>
        <begin position="1590"/>
        <end position="1604"/>
    </location>
</feature>
<dbReference type="Proteomes" id="UP001556367">
    <property type="component" value="Unassembled WGS sequence"/>
</dbReference>
<evidence type="ECO:0008006" key="7">
    <source>
        <dbReference type="Google" id="ProtNLM"/>
    </source>
</evidence>
<evidence type="ECO:0000256" key="1">
    <source>
        <dbReference type="SAM" id="MobiDB-lite"/>
    </source>
</evidence>
<comment type="caution">
    <text evidence="5">The sequence shown here is derived from an EMBL/GenBank/DDBJ whole genome shotgun (WGS) entry which is preliminary data.</text>
</comment>